<sequence length="160" mass="16879">MASLGAALFMTLSPVHAADVGQPLPVASVPGADGAPVTLYDGKAKLTYIDFWASWCGPCRESFPWMNQMQAKYGAQGLRIVAVNLDARRDDALAFLKEVPAKVTLAFDPKGGSAQRVGVRAMPSSVLLGPDGRVLMQHAGFRAEDEAALEARIAAALKAP</sequence>
<dbReference type="Proteomes" id="UP000231501">
    <property type="component" value="Unassembled WGS sequence"/>
</dbReference>
<protein>
    <submittedName>
        <fullName evidence="3">Thiol:disulfide interchange protein</fullName>
    </submittedName>
</protein>
<feature type="chain" id="PRO_5013600784" evidence="1">
    <location>
        <begin position="18"/>
        <end position="160"/>
    </location>
</feature>
<feature type="signal peptide" evidence="1">
    <location>
        <begin position="1"/>
        <end position="17"/>
    </location>
</feature>
<dbReference type="GO" id="GO:0016491">
    <property type="term" value="F:oxidoreductase activity"/>
    <property type="evidence" value="ECO:0007669"/>
    <property type="project" value="InterPro"/>
</dbReference>
<evidence type="ECO:0000313" key="4">
    <source>
        <dbReference type="Proteomes" id="UP000231501"/>
    </source>
</evidence>
<evidence type="ECO:0000259" key="2">
    <source>
        <dbReference type="PROSITE" id="PS51352"/>
    </source>
</evidence>
<name>A0A2G9C6U3_9BURK</name>
<keyword evidence="4" id="KW-1185">Reference proteome</keyword>
<dbReference type="PROSITE" id="PS51352">
    <property type="entry name" value="THIOREDOXIN_2"/>
    <property type="match status" value="1"/>
</dbReference>
<reference evidence="3 4" key="1">
    <citation type="submission" date="2017-11" db="EMBL/GenBank/DDBJ databases">
        <title>Draft genome sequence of Mitsuaria sp. HWN-4.</title>
        <authorList>
            <person name="Gundlapally S.R."/>
        </authorList>
    </citation>
    <scope>NUCLEOTIDE SEQUENCE [LARGE SCALE GENOMIC DNA]</scope>
    <source>
        <strain evidence="3 4">HWN-4</strain>
    </source>
</reference>
<organism evidence="3 4">
    <name type="scientific">Roseateles chitinivorans</name>
    <dbReference type="NCBI Taxonomy" id="2917965"/>
    <lineage>
        <taxon>Bacteria</taxon>
        <taxon>Pseudomonadati</taxon>
        <taxon>Pseudomonadota</taxon>
        <taxon>Betaproteobacteria</taxon>
        <taxon>Burkholderiales</taxon>
        <taxon>Sphaerotilaceae</taxon>
        <taxon>Roseateles</taxon>
    </lineage>
</organism>
<dbReference type="CDD" id="cd02966">
    <property type="entry name" value="TlpA_like_family"/>
    <property type="match status" value="1"/>
</dbReference>
<dbReference type="PANTHER" id="PTHR42852:SF18">
    <property type="entry name" value="CHROMOSOME UNDETERMINED SCAFFOLD_47, WHOLE GENOME SHOTGUN SEQUENCE"/>
    <property type="match status" value="1"/>
</dbReference>
<evidence type="ECO:0000313" key="3">
    <source>
        <dbReference type="EMBL" id="PIM52146.1"/>
    </source>
</evidence>
<dbReference type="SUPFAM" id="SSF52833">
    <property type="entry name" value="Thioredoxin-like"/>
    <property type="match status" value="1"/>
</dbReference>
<comment type="caution">
    <text evidence="3">The sequence shown here is derived from an EMBL/GenBank/DDBJ whole genome shotgun (WGS) entry which is preliminary data.</text>
</comment>
<dbReference type="InterPro" id="IPR050553">
    <property type="entry name" value="Thioredoxin_ResA/DsbE_sf"/>
</dbReference>
<dbReference type="AlphaFoldDB" id="A0A2G9C6U3"/>
<dbReference type="InterPro" id="IPR013766">
    <property type="entry name" value="Thioredoxin_domain"/>
</dbReference>
<evidence type="ECO:0000256" key="1">
    <source>
        <dbReference type="SAM" id="SignalP"/>
    </source>
</evidence>
<dbReference type="Gene3D" id="3.40.30.10">
    <property type="entry name" value="Glutaredoxin"/>
    <property type="match status" value="1"/>
</dbReference>
<proteinExistence type="predicted"/>
<dbReference type="EMBL" id="PEOG01000045">
    <property type="protein sequence ID" value="PIM52146.1"/>
    <property type="molecule type" value="Genomic_DNA"/>
</dbReference>
<dbReference type="PANTHER" id="PTHR42852">
    <property type="entry name" value="THIOL:DISULFIDE INTERCHANGE PROTEIN DSBE"/>
    <property type="match status" value="1"/>
</dbReference>
<feature type="domain" description="Thioredoxin" evidence="2">
    <location>
        <begin position="18"/>
        <end position="158"/>
    </location>
</feature>
<accession>A0A2G9C6U3</accession>
<dbReference type="InterPro" id="IPR013740">
    <property type="entry name" value="Redoxin"/>
</dbReference>
<dbReference type="InterPro" id="IPR036249">
    <property type="entry name" value="Thioredoxin-like_sf"/>
</dbReference>
<dbReference type="Pfam" id="PF08534">
    <property type="entry name" value="Redoxin"/>
    <property type="match status" value="1"/>
</dbReference>
<dbReference type="OrthoDB" id="9811352at2"/>
<keyword evidence="1" id="KW-0732">Signal</keyword>
<gene>
    <name evidence="3" type="ORF">CS062_16460</name>
</gene>